<evidence type="ECO:0000256" key="2">
    <source>
        <dbReference type="ARBA" id="ARBA00022692"/>
    </source>
</evidence>
<evidence type="ECO:0000256" key="4">
    <source>
        <dbReference type="ARBA" id="ARBA00023136"/>
    </source>
</evidence>
<evidence type="ECO:0000313" key="7">
    <source>
        <dbReference type="EMBL" id="KRT95475.1"/>
    </source>
</evidence>
<evidence type="ECO:0000256" key="1">
    <source>
        <dbReference type="ARBA" id="ARBA00004141"/>
    </source>
</evidence>
<dbReference type="STRING" id="1664069.BGLY_2231"/>
<feature type="transmembrane region" description="Helical" evidence="5">
    <location>
        <begin position="104"/>
        <end position="122"/>
    </location>
</feature>
<comment type="subcellular location">
    <subcellularLocation>
        <location evidence="1">Membrane</location>
        <topology evidence="1">Multi-pass membrane protein</topology>
    </subcellularLocation>
</comment>
<feature type="domain" description="Integral membrane bound transporter" evidence="6">
    <location>
        <begin position="26"/>
        <end position="147"/>
    </location>
</feature>
<dbReference type="Proteomes" id="UP001341297">
    <property type="component" value="Unassembled WGS sequence"/>
</dbReference>
<keyword evidence="2 5" id="KW-0812">Transmembrane</keyword>
<evidence type="ECO:0000256" key="5">
    <source>
        <dbReference type="SAM" id="Phobius"/>
    </source>
</evidence>
<name>A0A0T6BV30_9BACI</name>
<feature type="transmembrane region" description="Helical" evidence="5">
    <location>
        <begin position="134"/>
        <end position="151"/>
    </location>
</feature>
<sequence>MDRKKKWDSEFKTMLIWKMAAASALSWEIAKAFGSNHPYLAPLSVILCLHGTVGKTVKFSLKRIAGTVIGVLLTAYIVSFVPHNGWVLGALLVLGLWISKWLKLDQVGLHQTAITILFVFSLGQQSNHYAFDRIIDTVIGVAVAILIHMIYPPNLTKYASESMRQFSIKINTAFTDVSSWIKEGCQKVKGEKLQKETDALLKEFHQTKKALHHASDSLKFNLAGEKNRQNLNTYKREMNDLTEGYTYLSNTIKTFLEWGASGLMSSDDRAAWAEEIDIIGQAFKNSKRRYFRQLKI</sequence>
<dbReference type="EMBL" id="LECW02000003">
    <property type="protein sequence ID" value="KRT95475.1"/>
    <property type="molecule type" value="Genomic_DNA"/>
</dbReference>
<dbReference type="InterPro" id="IPR052984">
    <property type="entry name" value="UPF0421"/>
</dbReference>
<accession>A0A0T6BV30</accession>
<dbReference type="Proteomes" id="UP000036168">
    <property type="component" value="Unassembled WGS sequence"/>
</dbReference>
<evidence type="ECO:0000313" key="9">
    <source>
        <dbReference type="Proteomes" id="UP000036168"/>
    </source>
</evidence>
<reference evidence="7 9" key="1">
    <citation type="journal article" date="2015" name="Int. J. Syst. Evol. Microbiol.">
        <title>Bacillus glycinifermentans sp. nov., isolated from fermented soybean paste.</title>
        <authorList>
            <person name="Kim S.J."/>
            <person name="Dunlap C.A."/>
            <person name="Kwon S.W."/>
            <person name="Rooney A.P."/>
        </authorList>
    </citation>
    <scope>NUCLEOTIDE SEQUENCE [LARGE SCALE GENOMIC DNA]</scope>
    <source>
        <strain evidence="7 9">GO-13</strain>
    </source>
</reference>
<keyword evidence="10" id="KW-1185">Reference proteome</keyword>
<evidence type="ECO:0000256" key="3">
    <source>
        <dbReference type="ARBA" id="ARBA00022989"/>
    </source>
</evidence>
<keyword evidence="3 5" id="KW-1133">Transmembrane helix</keyword>
<reference evidence="8 10" key="3">
    <citation type="submission" date="2023-03" db="EMBL/GenBank/DDBJ databases">
        <title>Agriculturally important microbes genome sequencing.</title>
        <authorList>
            <person name="Dunlap C."/>
        </authorList>
    </citation>
    <scope>NUCLEOTIDE SEQUENCE [LARGE SCALE GENOMIC DNA]</scope>
    <source>
        <strain evidence="8 10">CBP-3203</strain>
    </source>
</reference>
<protein>
    <submittedName>
        <fullName evidence="8">FUSC family protein</fullName>
    </submittedName>
</protein>
<evidence type="ECO:0000259" key="6">
    <source>
        <dbReference type="Pfam" id="PF13515"/>
    </source>
</evidence>
<keyword evidence="4 5" id="KW-0472">Membrane</keyword>
<evidence type="ECO:0000313" key="8">
    <source>
        <dbReference type="EMBL" id="MEC0483503.1"/>
    </source>
</evidence>
<dbReference type="PANTHER" id="PTHR40064:SF1">
    <property type="entry name" value="MEMBRANE PROTEIN"/>
    <property type="match status" value="1"/>
</dbReference>
<comment type="caution">
    <text evidence="7">The sequence shown here is derived from an EMBL/GenBank/DDBJ whole genome shotgun (WGS) entry which is preliminary data.</text>
</comment>
<dbReference type="AlphaFoldDB" id="A0A0T6BV30"/>
<dbReference type="PANTHER" id="PTHR40064">
    <property type="entry name" value="MEMBRANE PROTEIN-RELATED"/>
    <property type="match status" value="1"/>
</dbReference>
<gene>
    <name evidence="7" type="ORF">AB447_209810</name>
    <name evidence="8" type="ORF">P8828_01335</name>
</gene>
<evidence type="ECO:0000313" key="10">
    <source>
        <dbReference type="Proteomes" id="UP001341297"/>
    </source>
</evidence>
<dbReference type="Pfam" id="PF13515">
    <property type="entry name" value="FUSC_2"/>
    <property type="match status" value="1"/>
</dbReference>
<dbReference type="GO" id="GO:0016020">
    <property type="term" value="C:membrane"/>
    <property type="evidence" value="ECO:0007669"/>
    <property type="project" value="UniProtKB-SubCell"/>
</dbReference>
<reference evidence="7" key="2">
    <citation type="submission" date="2015-10" db="EMBL/GenBank/DDBJ databases">
        <authorList>
            <person name="Gilbert D.G."/>
        </authorList>
    </citation>
    <scope>NUCLEOTIDE SEQUENCE</scope>
    <source>
        <strain evidence="7">GO-13</strain>
    </source>
</reference>
<proteinExistence type="predicted"/>
<dbReference type="OrthoDB" id="2931138at2"/>
<dbReference type="RefSeq" id="WP_053075425.1">
    <property type="nucleotide sequence ID" value="NZ_CP023481.1"/>
</dbReference>
<dbReference type="InterPro" id="IPR049453">
    <property type="entry name" value="Memb_transporter_dom"/>
</dbReference>
<dbReference type="EMBL" id="JARRTL010000005">
    <property type="protein sequence ID" value="MEC0483503.1"/>
    <property type="molecule type" value="Genomic_DNA"/>
</dbReference>
<feature type="transmembrane region" description="Helical" evidence="5">
    <location>
        <begin position="69"/>
        <end position="98"/>
    </location>
</feature>
<organism evidence="7 9">
    <name type="scientific">Bacillus glycinifermentans</name>
    <dbReference type="NCBI Taxonomy" id="1664069"/>
    <lineage>
        <taxon>Bacteria</taxon>
        <taxon>Bacillati</taxon>
        <taxon>Bacillota</taxon>
        <taxon>Bacilli</taxon>
        <taxon>Bacillales</taxon>
        <taxon>Bacillaceae</taxon>
        <taxon>Bacillus</taxon>
    </lineage>
</organism>